<dbReference type="InterPro" id="IPR003660">
    <property type="entry name" value="HAMP_dom"/>
</dbReference>
<dbReference type="PANTHER" id="PTHR45436:SF5">
    <property type="entry name" value="SENSOR HISTIDINE KINASE TRCS"/>
    <property type="match status" value="1"/>
</dbReference>
<dbReference type="STRING" id="504805.SAMN05421505_110137"/>
<dbReference type="EC" id="2.7.13.3" evidence="3"/>
<dbReference type="InterPro" id="IPR004358">
    <property type="entry name" value="Sig_transdc_His_kin-like_C"/>
</dbReference>
<dbReference type="InterPro" id="IPR036097">
    <property type="entry name" value="HisK_dim/P_sf"/>
</dbReference>
<evidence type="ECO:0000256" key="9">
    <source>
        <dbReference type="ARBA" id="ARBA00023012"/>
    </source>
</evidence>
<sequence>MTAGPTSRRRRVRLTLRMRLTLVYGGLFIVSGLLLLGATAVLVGERLPRVISLIATSPDTLPPAPSELDQKVRIVQPDGTKTLPPGEAKQFITERESNVRDATRSSLLTYGGIALVMVSATAVGLGWLIAGRVLAPLHRVTETARRISRAPDRSLHERIALRGAGDEVKELADTFDTMIQRLGQSFEGQRRFVANASHELRTPLTLGRALVEVAMHRRNASPDLVQLGETLLEINTRHEKLINGLLLLARSDQELAEHSPVDLADVVSHVVAHAAAEAADAQVTLHQEPWEAPTCGDPVLLERLAQNLVENGIRHNTGENRFVRVSSRTISGDRVELQVSNSGPLIAPYDIPGLFEPFRRLNTDRLVTAKGVGLGLSIVASVVHAHGGTVAAHPRPEGGLIVTITLPYHALLGNDWVPQNA</sequence>
<keyword evidence="15" id="KW-1185">Reference proteome</keyword>
<keyword evidence="4" id="KW-0597">Phosphoprotein</keyword>
<feature type="domain" description="Histidine kinase" evidence="12">
    <location>
        <begin position="195"/>
        <end position="410"/>
    </location>
</feature>
<dbReference type="Gene3D" id="6.10.340.10">
    <property type="match status" value="1"/>
</dbReference>
<evidence type="ECO:0000256" key="7">
    <source>
        <dbReference type="ARBA" id="ARBA00022777"/>
    </source>
</evidence>
<dbReference type="Proteomes" id="UP000198923">
    <property type="component" value="Unassembled WGS sequence"/>
</dbReference>
<evidence type="ECO:0000256" key="1">
    <source>
        <dbReference type="ARBA" id="ARBA00000085"/>
    </source>
</evidence>
<keyword evidence="9" id="KW-0902">Two-component regulatory system</keyword>
<dbReference type="InterPro" id="IPR050428">
    <property type="entry name" value="TCS_sensor_his_kinase"/>
</dbReference>
<dbReference type="SMART" id="SM00304">
    <property type="entry name" value="HAMP"/>
    <property type="match status" value="1"/>
</dbReference>
<dbReference type="InterPro" id="IPR003594">
    <property type="entry name" value="HATPase_dom"/>
</dbReference>
<dbReference type="InterPro" id="IPR036890">
    <property type="entry name" value="HATPase_C_sf"/>
</dbReference>
<name>A0A1G7Z092_9ACTN</name>
<evidence type="ECO:0000256" key="2">
    <source>
        <dbReference type="ARBA" id="ARBA00004236"/>
    </source>
</evidence>
<evidence type="ECO:0000256" key="5">
    <source>
        <dbReference type="ARBA" id="ARBA00022679"/>
    </source>
</evidence>
<dbReference type="PANTHER" id="PTHR45436">
    <property type="entry name" value="SENSOR HISTIDINE KINASE YKOH"/>
    <property type="match status" value="1"/>
</dbReference>
<dbReference type="SMART" id="SM00387">
    <property type="entry name" value="HATPase_c"/>
    <property type="match status" value="1"/>
</dbReference>
<dbReference type="Pfam" id="PF02518">
    <property type="entry name" value="HATPase_c"/>
    <property type="match status" value="1"/>
</dbReference>
<evidence type="ECO:0000256" key="6">
    <source>
        <dbReference type="ARBA" id="ARBA00022692"/>
    </source>
</evidence>
<dbReference type="GO" id="GO:0005886">
    <property type="term" value="C:plasma membrane"/>
    <property type="evidence" value="ECO:0007669"/>
    <property type="project" value="UniProtKB-SubCell"/>
</dbReference>
<comment type="subcellular location">
    <subcellularLocation>
        <location evidence="2">Cell membrane</location>
    </subcellularLocation>
</comment>
<evidence type="ECO:0000259" key="13">
    <source>
        <dbReference type="PROSITE" id="PS50885"/>
    </source>
</evidence>
<dbReference type="PRINTS" id="PR00344">
    <property type="entry name" value="BCTRLSENSOR"/>
</dbReference>
<dbReference type="SUPFAM" id="SSF47384">
    <property type="entry name" value="Homodimeric domain of signal transducing histidine kinase"/>
    <property type="match status" value="1"/>
</dbReference>
<evidence type="ECO:0000313" key="14">
    <source>
        <dbReference type="EMBL" id="SDH02171.1"/>
    </source>
</evidence>
<dbReference type="InterPro" id="IPR005467">
    <property type="entry name" value="His_kinase_dom"/>
</dbReference>
<comment type="catalytic activity">
    <reaction evidence="1">
        <text>ATP + protein L-histidine = ADP + protein N-phospho-L-histidine.</text>
        <dbReference type="EC" id="2.7.13.3"/>
    </reaction>
</comment>
<evidence type="ECO:0000256" key="8">
    <source>
        <dbReference type="ARBA" id="ARBA00022989"/>
    </source>
</evidence>
<keyword evidence="6 11" id="KW-0812">Transmembrane</keyword>
<dbReference type="RefSeq" id="WP_245691044.1">
    <property type="nucleotide sequence ID" value="NZ_FNCN01000010.1"/>
</dbReference>
<evidence type="ECO:0000256" key="3">
    <source>
        <dbReference type="ARBA" id="ARBA00012438"/>
    </source>
</evidence>
<proteinExistence type="predicted"/>
<keyword evidence="8 11" id="KW-1133">Transmembrane helix</keyword>
<accession>A0A1G7Z092</accession>
<dbReference type="Gene3D" id="1.10.287.130">
    <property type="match status" value="1"/>
</dbReference>
<dbReference type="PROSITE" id="PS50109">
    <property type="entry name" value="HIS_KIN"/>
    <property type="match status" value="1"/>
</dbReference>
<dbReference type="CDD" id="cd06225">
    <property type="entry name" value="HAMP"/>
    <property type="match status" value="1"/>
</dbReference>
<gene>
    <name evidence="14" type="ORF">SAMN05421505_110137</name>
</gene>
<dbReference type="CDD" id="cd00075">
    <property type="entry name" value="HATPase"/>
    <property type="match status" value="1"/>
</dbReference>
<dbReference type="Pfam" id="PF00672">
    <property type="entry name" value="HAMP"/>
    <property type="match status" value="1"/>
</dbReference>
<dbReference type="Pfam" id="PF00512">
    <property type="entry name" value="HisKA"/>
    <property type="match status" value="1"/>
</dbReference>
<dbReference type="Gene3D" id="3.30.565.10">
    <property type="entry name" value="Histidine kinase-like ATPase, C-terminal domain"/>
    <property type="match status" value="1"/>
</dbReference>
<evidence type="ECO:0000256" key="10">
    <source>
        <dbReference type="ARBA" id="ARBA00023136"/>
    </source>
</evidence>
<dbReference type="SUPFAM" id="SSF55874">
    <property type="entry name" value="ATPase domain of HSP90 chaperone/DNA topoisomerase II/histidine kinase"/>
    <property type="match status" value="1"/>
</dbReference>
<reference evidence="14 15" key="1">
    <citation type="submission" date="2016-10" db="EMBL/GenBank/DDBJ databases">
        <authorList>
            <person name="de Groot N.N."/>
        </authorList>
    </citation>
    <scope>NUCLEOTIDE SEQUENCE [LARGE SCALE GENOMIC DNA]</scope>
    <source>
        <strain evidence="14 15">CPCC 201354</strain>
    </source>
</reference>
<dbReference type="EMBL" id="FNCN01000010">
    <property type="protein sequence ID" value="SDH02171.1"/>
    <property type="molecule type" value="Genomic_DNA"/>
</dbReference>
<evidence type="ECO:0000256" key="11">
    <source>
        <dbReference type="SAM" id="Phobius"/>
    </source>
</evidence>
<evidence type="ECO:0000313" key="15">
    <source>
        <dbReference type="Proteomes" id="UP000198923"/>
    </source>
</evidence>
<dbReference type="InterPro" id="IPR003661">
    <property type="entry name" value="HisK_dim/P_dom"/>
</dbReference>
<dbReference type="SUPFAM" id="SSF158472">
    <property type="entry name" value="HAMP domain-like"/>
    <property type="match status" value="1"/>
</dbReference>
<feature type="transmembrane region" description="Helical" evidence="11">
    <location>
        <begin position="21"/>
        <end position="43"/>
    </location>
</feature>
<evidence type="ECO:0000259" key="12">
    <source>
        <dbReference type="PROSITE" id="PS50109"/>
    </source>
</evidence>
<dbReference type="GO" id="GO:0000155">
    <property type="term" value="F:phosphorelay sensor kinase activity"/>
    <property type="evidence" value="ECO:0007669"/>
    <property type="project" value="InterPro"/>
</dbReference>
<dbReference type="AlphaFoldDB" id="A0A1G7Z092"/>
<dbReference type="SMART" id="SM00388">
    <property type="entry name" value="HisKA"/>
    <property type="match status" value="1"/>
</dbReference>
<feature type="domain" description="HAMP" evidence="13">
    <location>
        <begin position="131"/>
        <end position="187"/>
    </location>
</feature>
<evidence type="ECO:0000256" key="4">
    <source>
        <dbReference type="ARBA" id="ARBA00022553"/>
    </source>
</evidence>
<dbReference type="CDD" id="cd00082">
    <property type="entry name" value="HisKA"/>
    <property type="match status" value="1"/>
</dbReference>
<protein>
    <recommendedName>
        <fullName evidence="3">histidine kinase</fullName>
        <ecNumber evidence="3">2.7.13.3</ecNumber>
    </recommendedName>
</protein>
<dbReference type="PROSITE" id="PS50885">
    <property type="entry name" value="HAMP"/>
    <property type="match status" value="1"/>
</dbReference>
<keyword evidence="10 11" id="KW-0472">Membrane</keyword>
<feature type="transmembrane region" description="Helical" evidence="11">
    <location>
        <begin position="107"/>
        <end position="130"/>
    </location>
</feature>
<keyword evidence="5" id="KW-0808">Transferase</keyword>
<keyword evidence="7 14" id="KW-0418">Kinase</keyword>
<organism evidence="14 15">
    <name type="scientific">Sinosporangium album</name>
    <dbReference type="NCBI Taxonomy" id="504805"/>
    <lineage>
        <taxon>Bacteria</taxon>
        <taxon>Bacillati</taxon>
        <taxon>Actinomycetota</taxon>
        <taxon>Actinomycetes</taxon>
        <taxon>Streptosporangiales</taxon>
        <taxon>Streptosporangiaceae</taxon>
        <taxon>Sinosporangium</taxon>
    </lineage>
</organism>